<feature type="region of interest" description="Disordered" evidence="6">
    <location>
        <begin position="414"/>
        <end position="449"/>
    </location>
</feature>
<dbReference type="InterPro" id="IPR008331">
    <property type="entry name" value="Ferritin_DPS_dom"/>
</dbReference>
<dbReference type="InterPro" id="IPR036388">
    <property type="entry name" value="WH-like_DNA-bd_sf"/>
</dbReference>
<dbReference type="PANTHER" id="PTHR11932">
    <property type="entry name" value="CULLIN"/>
    <property type="match status" value="1"/>
</dbReference>
<dbReference type="InterPro" id="IPR045093">
    <property type="entry name" value="Cullin"/>
</dbReference>
<dbReference type="InterPro" id="IPR001373">
    <property type="entry name" value="Cullin_N"/>
</dbReference>
<dbReference type="SMART" id="SM00182">
    <property type="entry name" value="CULLIN"/>
    <property type="match status" value="1"/>
</dbReference>
<feature type="domain" description="Ferritin-like diiron" evidence="10">
    <location>
        <begin position="22"/>
        <end position="171"/>
    </location>
</feature>
<feature type="disulfide bond" evidence="3">
    <location>
        <begin position="1455"/>
        <end position="1482"/>
    </location>
</feature>
<evidence type="ECO:0000256" key="5">
    <source>
        <dbReference type="RuleBase" id="RU003829"/>
    </source>
</evidence>
<feature type="domain" description="CUB" evidence="8">
    <location>
        <begin position="1768"/>
        <end position="1893"/>
    </location>
</feature>
<dbReference type="InterPro" id="IPR059120">
    <property type="entry name" value="Cullin-like_AB"/>
</dbReference>
<dbReference type="CDD" id="cd01056">
    <property type="entry name" value="Euk_Ferritin"/>
    <property type="match status" value="2"/>
</dbReference>
<feature type="domain" description="Ferritin-like diiron" evidence="10">
    <location>
        <begin position="192"/>
        <end position="341"/>
    </location>
</feature>
<dbReference type="InterPro" id="IPR035914">
    <property type="entry name" value="Sperma_CUB_dom_sf"/>
</dbReference>
<dbReference type="InterPro" id="IPR014034">
    <property type="entry name" value="Ferritin_CS"/>
</dbReference>
<name>A0ABQ7S7Q5_9ACAR</name>
<evidence type="ECO:0000259" key="8">
    <source>
        <dbReference type="PROSITE" id="PS01180"/>
    </source>
</evidence>
<dbReference type="Pfam" id="PF26557">
    <property type="entry name" value="Cullin_AB"/>
    <property type="match status" value="1"/>
</dbReference>
<proteinExistence type="inferred from homology"/>
<dbReference type="PROSITE" id="PS00204">
    <property type="entry name" value="FERRITIN_2"/>
    <property type="match status" value="2"/>
</dbReference>
<dbReference type="SUPFAM" id="SSF46785">
    <property type="entry name" value="Winged helix' DNA-binding domain"/>
    <property type="match status" value="1"/>
</dbReference>
<keyword evidence="7" id="KW-1133">Transmembrane helix</keyword>
<feature type="domain" description="Cullin family profile" evidence="9">
    <location>
        <begin position="786"/>
        <end position="1014"/>
    </location>
</feature>
<feature type="region of interest" description="Disordered" evidence="6">
    <location>
        <begin position="1029"/>
        <end position="1049"/>
    </location>
</feature>
<evidence type="ECO:0000256" key="2">
    <source>
        <dbReference type="ARBA" id="ARBA00023157"/>
    </source>
</evidence>
<gene>
    <name evidence="11" type="primary">CUL1</name>
    <name evidence="11" type="ORF">GZH46_02225</name>
</gene>
<dbReference type="PROSITE" id="PS50905">
    <property type="entry name" value="FERRITIN_LIKE"/>
    <property type="match status" value="2"/>
</dbReference>
<dbReference type="InterPro" id="IPR012347">
    <property type="entry name" value="Ferritin-like"/>
</dbReference>
<evidence type="ECO:0000259" key="10">
    <source>
        <dbReference type="PROSITE" id="PS50905"/>
    </source>
</evidence>
<dbReference type="Gene3D" id="2.60.120.290">
    <property type="entry name" value="Spermadhesin, CUB domain"/>
    <property type="match status" value="4"/>
</dbReference>
<dbReference type="InterPro" id="IPR016158">
    <property type="entry name" value="Cullin_homology"/>
</dbReference>
<dbReference type="SUPFAM" id="SSF75632">
    <property type="entry name" value="Cullin homology domain"/>
    <property type="match status" value="1"/>
</dbReference>
<dbReference type="PROSITE" id="PS00540">
    <property type="entry name" value="FERRITIN_1"/>
    <property type="match status" value="1"/>
</dbReference>
<keyword evidence="7" id="KW-0472">Membrane</keyword>
<organism evidence="11 12">
    <name type="scientific">Fragariocoptes setiger</name>
    <dbReference type="NCBI Taxonomy" id="1670756"/>
    <lineage>
        <taxon>Eukaryota</taxon>
        <taxon>Metazoa</taxon>
        <taxon>Ecdysozoa</taxon>
        <taxon>Arthropoda</taxon>
        <taxon>Chelicerata</taxon>
        <taxon>Arachnida</taxon>
        <taxon>Acari</taxon>
        <taxon>Acariformes</taxon>
        <taxon>Trombidiformes</taxon>
        <taxon>Prostigmata</taxon>
        <taxon>Eupodina</taxon>
        <taxon>Eriophyoidea</taxon>
        <taxon>Phytoptidae</taxon>
        <taxon>Fragariocoptes</taxon>
    </lineage>
</organism>
<dbReference type="InterPro" id="IPR036055">
    <property type="entry name" value="LDL_receptor-like_sf"/>
</dbReference>
<comment type="caution">
    <text evidence="3">Lacks conserved residue(s) required for the propagation of feature annotation.</text>
</comment>
<dbReference type="SMART" id="SM00192">
    <property type="entry name" value="LDLa"/>
    <property type="match status" value="1"/>
</dbReference>
<dbReference type="SUPFAM" id="SSF49854">
    <property type="entry name" value="Spermadhesin, CUB domain"/>
    <property type="match status" value="5"/>
</dbReference>
<feature type="compositionally biased region" description="Polar residues" evidence="6">
    <location>
        <begin position="1039"/>
        <end position="1049"/>
    </location>
</feature>
<dbReference type="InterPro" id="IPR009078">
    <property type="entry name" value="Ferritin-like_SF"/>
</dbReference>
<dbReference type="InterPro" id="IPR019559">
    <property type="entry name" value="Cullin_neddylation_domain"/>
</dbReference>
<evidence type="ECO:0000256" key="6">
    <source>
        <dbReference type="SAM" id="MobiDB-lite"/>
    </source>
</evidence>
<evidence type="ECO:0000256" key="4">
    <source>
        <dbReference type="PROSITE-ProRule" id="PRU00330"/>
    </source>
</evidence>
<dbReference type="SUPFAM" id="SSF74788">
    <property type="entry name" value="Cullin repeat-like"/>
    <property type="match status" value="1"/>
</dbReference>
<dbReference type="Pfam" id="PF00431">
    <property type="entry name" value="CUB"/>
    <property type="match status" value="3"/>
</dbReference>
<dbReference type="InterPro" id="IPR009040">
    <property type="entry name" value="Ferritin-like_diiron"/>
</dbReference>
<dbReference type="EMBL" id="JAIFTH010000573">
    <property type="protein sequence ID" value="KAG9509265.1"/>
    <property type="molecule type" value="Genomic_DNA"/>
</dbReference>
<dbReference type="SMART" id="SM00042">
    <property type="entry name" value="CUB"/>
    <property type="match status" value="4"/>
</dbReference>
<dbReference type="InterPro" id="IPR016159">
    <property type="entry name" value="Cullin_repeat-like_dom_sf"/>
</dbReference>
<dbReference type="PROSITE" id="PS50069">
    <property type="entry name" value="CULLIN_2"/>
    <property type="match status" value="1"/>
</dbReference>
<feature type="compositionally biased region" description="Polar residues" evidence="6">
    <location>
        <begin position="414"/>
        <end position="445"/>
    </location>
</feature>
<keyword evidence="7" id="KW-0812">Transmembrane</keyword>
<reference evidence="11 12" key="1">
    <citation type="submission" date="2020-10" db="EMBL/GenBank/DDBJ databases">
        <authorList>
            <person name="Klimov P.B."/>
            <person name="Dyachkov S.M."/>
            <person name="Chetverikov P.E."/>
        </authorList>
    </citation>
    <scope>NUCLEOTIDE SEQUENCE [LARGE SCALE GENOMIC DNA]</scope>
    <source>
        <strain evidence="11">BMOC 18-1129-001#AD2665</strain>
        <tissue evidence="11">Entire mites</tissue>
    </source>
</reference>
<comment type="similarity">
    <text evidence="1 4 5">Belongs to the cullin family.</text>
</comment>
<dbReference type="SMART" id="SM00884">
    <property type="entry name" value="Cullin_Nedd8"/>
    <property type="match status" value="1"/>
</dbReference>
<feature type="transmembrane region" description="Helical" evidence="7">
    <location>
        <begin position="1955"/>
        <end position="1977"/>
    </location>
</feature>
<evidence type="ECO:0000259" key="9">
    <source>
        <dbReference type="PROSITE" id="PS50069"/>
    </source>
</evidence>
<dbReference type="InterPro" id="IPR036317">
    <property type="entry name" value="Cullin_homology_sf"/>
</dbReference>
<evidence type="ECO:0000313" key="11">
    <source>
        <dbReference type="EMBL" id="KAG9509265.1"/>
    </source>
</evidence>
<dbReference type="Gene3D" id="1.10.10.10">
    <property type="entry name" value="Winged helix-like DNA-binding domain superfamily/Winged helix DNA-binding domain"/>
    <property type="match status" value="2"/>
</dbReference>
<dbReference type="Gene3D" id="1.20.1310.10">
    <property type="entry name" value="Cullin Repeats"/>
    <property type="match status" value="4"/>
</dbReference>
<dbReference type="Proteomes" id="UP000825002">
    <property type="component" value="Unassembled WGS sequence"/>
</dbReference>
<dbReference type="Gene3D" id="4.10.1030.10">
    <property type="entry name" value="Ring Box Chain A, domain 5"/>
    <property type="match status" value="1"/>
</dbReference>
<evidence type="ECO:0000256" key="3">
    <source>
        <dbReference type="PROSITE-ProRule" id="PRU00059"/>
    </source>
</evidence>
<protein>
    <submittedName>
        <fullName evidence="11">Cullin-1</fullName>
    </submittedName>
</protein>
<comment type="caution">
    <text evidence="11">The sequence shown here is derived from an EMBL/GenBank/DDBJ whole genome shotgun (WGS) entry which is preliminary data.</text>
</comment>
<sequence length="2000" mass="229078">MAGVGSDRAIDFGVEEMSQIRQNYSAASEDAINKQINLELYASYCYLTMAYHFDRDDVALKGFHNTFKKFSDEEREHAEKFMKYQNDRGGRLTYTPVPVPEKTEFASGLEAMEFALKLERHVNESLLNLHQIASSSNDAHLTDFLENEFLNEQVESIKKLGEHVTNLKRVGPNLGEFIFSKELDEEEEDVRQNYSTASEDAINKQINLELYASYCYLSMAYHFDRDDVALKGFYKTFKKFSDEEREHAQKFMKFQNMRGGRITYLPIQDPSKTHFASGLEAMEYALTLERQVNDALLNLHKVASSCNDAHLTDFLEGEFLGEQVESIKQLGDYITNLKRVGPNLGEFQFDSIIMRPMRGSHHSSDSQQDDRALDAIWQDLKQGISQVFSTNRVRMKPQRYMELYTHVYNFATNNSSNAPPQGQRNAPNSGISGANTRRNNNQPSHTYHRSTIVGQDLYNRIREFLKEHLDLLLAKSHDLMNEDLLIFYTQSWEDYRFSCKVLDGICSYLNRHWVRREVDEGHRGICMIYQLALITWRNVLFSELNVSVTNAIAKLIERERNGETINTRLISGVINCYVELGLDDDDPHAKGTNLTIYKQSFEQKFLEDTRRFYSRESSEFIANNSLTDYMRLAEQRLAEEQKRVGLYLHESTSRQLAETCESVLISNHLEMFHSEFQALLNEEKKDNLNRIYCLVSRIKDGLVRLRQILEDHISQKGLAEIERCGVAAVNDPKLFVTTILDVHQKFDDLVKEAFDNDPGFVASLDKACEKFINNNNVTKIAASPSKSPELLARYCDILLKKSPKNPEESELEETLKKVVNVFRYIEDKDVFQKFYSKMYAKRLVQQTSASEDAEMSMISKLKEACGFEYTSKLQRMFQDTGITKQLNEEFKNEVQSSAKNLDFDFYIQLLTSGSWPFQQTPIFNLPLELEVSVERFTNFYCKKFNGRKLHWLYQLSKGEIVTHCFKSTYILSASTMQIAVLMLFNDRDVYTIRQLSENTQIEMSLLVQVIAILLKCKILTCTDMGSTPNESISAEVKTGNRSEVNPDQTTDLTTEIETDADLDVRPDVTSSARPHLKSDVKRDVKADIKPPTPVEKKDSVCSTPTEGLEALDISSNLKPDTLVSICHGYKSKKLRVNINVPLKTETKQEQEKTHKNIEDDRKIQIQASIVRIMKTRKTLTHQILIGEVLSQLASRFKPQVHFIAAHDERVWINFTDFNLRGAEPECSREFLDIYIQIKDPFSEEDMLTTPLGGRYCGSVMPRSRISVYRVIVLSFHSEYPPLEGKPVFSGHFEFIKSPNPPDLSASSEPSDMCQVIINSSSGKREGEFQSLTYPGVYAKGLRCSHKFVGEPNQRVRIEFLDFDLYSGGSHCPLDSVKVYDGSDESAPLINVFCGGHRGIIIFSTRNQLLITFTTISRNSDIQNRGFSGYYEFSTKFVDLDFILQHEGRHIIGSECDQRIVSRKSAQGVIESPPVLYHEDSVCRYVFEGMQTTQNYERVQLEFTEFDLKTPTIISSKDSKLKTSGHNASQLNMINSQAQENPCPDNYVRIYTQEQNPDEKRDPNDYDFIYCNNELPPPSESDAATMLLDFNGGSIGGTFRARYSFVIDYRVPGTQSPNDCRYSYRSESIKSSTIHSPRYPSYYSNNMRCEYYFHLKSNERLLIEFVAFNLYDDQIAIKKLYGYNEACDLEDRVEIYEIEAGTEDTVNESSSQYTIGYYCGKTAPGPIFTNKPLKLVFQSNGDKFDYGFSAAYSFYQESLLSGSDFLTHCGEQILTSAKLRNGTIRSPSTYRPETYEKRNHICTWNITARPNHRIYLHFDMFELEGSPTSRGCQSASVRIQDGLISPPLELCGSLHDFSASAKHIKSKTEVLSITFISTKRASGNPGFSAHWTEMKSLPEPDTCELFQCKKSLYCLPLSLRCNTVQNCGPNDDSDESDEQCQVTSAYITLDISWRNLWLFVGVSIFIIIAYQCLALSFCQNRRKGIRLKDELDSKNYRRRDA</sequence>
<dbReference type="Gene3D" id="1.20.1260.10">
    <property type="match status" value="2"/>
</dbReference>
<feature type="domain" description="CUB" evidence="8">
    <location>
        <begin position="1313"/>
        <end position="1433"/>
    </location>
</feature>
<feature type="domain" description="CUB" evidence="8">
    <location>
        <begin position="1455"/>
        <end position="1605"/>
    </location>
</feature>
<evidence type="ECO:0000256" key="1">
    <source>
        <dbReference type="ARBA" id="ARBA00006019"/>
    </source>
</evidence>
<dbReference type="Pfam" id="PF00888">
    <property type="entry name" value="Cullin"/>
    <property type="match status" value="1"/>
</dbReference>
<keyword evidence="12" id="KW-1185">Reference proteome</keyword>
<accession>A0ABQ7S7Q5</accession>
<dbReference type="Pfam" id="PF00210">
    <property type="entry name" value="Ferritin"/>
    <property type="match status" value="2"/>
</dbReference>
<dbReference type="SUPFAM" id="SSF47240">
    <property type="entry name" value="Ferritin-like"/>
    <property type="match status" value="2"/>
</dbReference>
<dbReference type="InterPro" id="IPR036390">
    <property type="entry name" value="WH_DNA-bd_sf"/>
</dbReference>
<dbReference type="InterPro" id="IPR002172">
    <property type="entry name" value="LDrepeatLR_classA_rpt"/>
</dbReference>
<dbReference type="Gene3D" id="4.10.400.10">
    <property type="entry name" value="Low-density Lipoprotein Receptor"/>
    <property type="match status" value="1"/>
</dbReference>
<evidence type="ECO:0000256" key="7">
    <source>
        <dbReference type="SAM" id="Phobius"/>
    </source>
</evidence>
<dbReference type="Pfam" id="PF10557">
    <property type="entry name" value="Cullin_Nedd8"/>
    <property type="match status" value="1"/>
</dbReference>
<keyword evidence="2 3" id="KW-1015">Disulfide bond</keyword>
<dbReference type="PROSITE" id="PS01180">
    <property type="entry name" value="CUB"/>
    <property type="match status" value="4"/>
</dbReference>
<dbReference type="InterPro" id="IPR000859">
    <property type="entry name" value="CUB_dom"/>
</dbReference>
<feature type="domain" description="CUB" evidence="8">
    <location>
        <begin position="1619"/>
        <end position="1754"/>
    </location>
</feature>
<dbReference type="CDD" id="cd00041">
    <property type="entry name" value="CUB"/>
    <property type="match status" value="4"/>
</dbReference>
<evidence type="ECO:0000313" key="12">
    <source>
        <dbReference type="Proteomes" id="UP000825002"/>
    </source>
</evidence>